<gene>
    <name evidence="1" type="ORF">KA717_12320</name>
</gene>
<protein>
    <submittedName>
        <fullName evidence="1">Uncharacterized protein</fullName>
    </submittedName>
</protein>
<dbReference type="KEGG" id="wna:KA717_12320"/>
<reference evidence="1" key="1">
    <citation type="submission" date="2021-04" db="EMBL/GenBank/DDBJ databases">
        <title>Genome sequence of Woronichinia naegeliana from Washington state freshwater lake bloom.</title>
        <authorList>
            <person name="Dreher T.W."/>
        </authorList>
    </citation>
    <scope>NUCLEOTIDE SEQUENCE</scope>
    <source>
        <strain evidence="1">WA131</strain>
    </source>
</reference>
<accession>A0A977PY43</accession>
<dbReference type="AlphaFoldDB" id="A0A977PY43"/>
<dbReference type="EMBL" id="CP073041">
    <property type="protein sequence ID" value="UXE63342.1"/>
    <property type="molecule type" value="Genomic_DNA"/>
</dbReference>
<organism evidence="1">
    <name type="scientific">Woronichinia naegeliana WA131</name>
    <dbReference type="NCBI Taxonomy" id="2824559"/>
    <lineage>
        <taxon>Bacteria</taxon>
        <taxon>Bacillati</taxon>
        <taxon>Cyanobacteriota</taxon>
        <taxon>Cyanophyceae</taxon>
        <taxon>Synechococcales</taxon>
        <taxon>Coelosphaeriaceae</taxon>
        <taxon>Woronichinia</taxon>
    </lineage>
</organism>
<dbReference type="Proteomes" id="UP001065613">
    <property type="component" value="Chromosome"/>
</dbReference>
<name>A0A977PY43_9CYAN</name>
<sequence length="160" mass="19367">MLFIFNYFIYHLLISKWHILSLYGNRRGYKAVYLNGKHIIAKNGIKPLNDNDIIQFGEDSKLAFRLSFLQNKEKDCMQFEHPYRMITHIEETLKLLVDKLKIHLDEKCYTNNFIDWDKVYFSQLLKPVVKYTKHGHRLRILKIRDNIIKIEKLVKRLRND</sequence>
<proteinExistence type="predicted"/>
<evidence type="ECO:0000313" key="1">
    <source>
        <dbReference type="EMBL" id="UXE63342.1"/>
    </source>
</evidence>